<dbReference type="EMBL" id="KB822711">
    <property type="protein sequence ID" value="ETN46937.1"/>
    <property type="molecule type" value="Genomic_DNA"/>
</dbReference>
<feature type="compositionally biased region" description="Low complexity" evidence="1">
    <location>
        <begin position="40"/>
        <end position="82"/>
    </location>
</feature>
<protein>
    <submittedName>
        <fullName evidence="2">Uncharacterized protein</fullName>
    </submittedName>
</protein>
<name>W2SE30_CYPE1</name>
<dbReference type="Proteomes" id="UP000030752">
    <property type="component" value="Unassembled WGS sequence"/>
</dbReference>
<dbReference type="InParanoid" id="W2SE30"/>
<proteinExistence type="predicted"/>
<reference evidence="2 3" key="1">
    <citation type="submission" date="2013-03" db="EMBL/GenBank/DDBJ databases">
        <title>The Genome Sequence of Phialophora europaea CBS 101466.</title>
        <authorList>
            <consortium name="The Broad Institute Genomics Platform"/>
            <person name="Cuomo C."/>
            <person name="de Hoog S."/>
            <person name="Gorbushina A."/>
            <person name="Walker B."/>
            <person name="Young S.K."/>
            <person name="Zeng Q."/>
            <person name="Gargeya S."/>
            <person name="Fitzgerald M."/>
            <person name="Haas B."/>
            <person name="Abouelleil A."/>
            <person name="Allen A.W."/>
            <person name="Alvarado L."/>
            <person name="Arachchi H.M."/>
            <person name="Berlin A.M."/>
            <person name="Chapman S.B."/>
            <person name="Gainer-Dewar J."/>
            <person name="Goldberg J."/>
            <person name="Griggs A."/>
            <person name="Gujja S."/>
            <person name="Hansen M."/>
            <person name="Howarth C."/>
            <person name="Imamovic A."/>
            <person name="Ireland A."/>
            <person name="Larimer J."/>
            <person name="McCowan C."/>
            <person name="Murphy C."/>
            <person name="Pearson M."/>
            <person name="Poon T.W."/>
            <person name="Priest M."/>
            <person name="Roberts A."/>
            <person name="Saif S."/>
            <person name="Shea T."/>
            <person name="Sisk P."/>
            <person name="Sykes S."/>
            <person name="Wortman J."/>
            <person name="Nusbaum C."/>
            <person name="Birren B."/>
        </authorList>
    </citation>
    <scope>NUCLEOTIDE SEQUENCE [LARGE SCALE GENOMIC DNA]</scope>
    <source>
        <strain evidence="2 3">CBS 101466</strain>
    </source>
</reference>
<keyword evidence="3" id="KW-1185">Reference proteome</keyword>
<sequence>MFPFVVDHRHTLEPSLQIYRASRSAFKAASRGQRPRDNEAPPAYTPTATYQPTRKPTSASTATFSSSTSTSSSISSGSSTTSKRSRLARLNPFHHLRHHKSSSSSPISSPPTSTPSLTPTSTSTSTSPSPATFTTAPRHRRPQNHQQNRVRFADQQYDSDASSIYSTDFPPEEQEHRSRGQRQGTKSTPSAAMMPYTRGVDENSTYPAFLYIF</sequence>
<organism evidence="2 3">
    <name type="scientific">Cyphellophora europaea (strain CBS 101466)</name>
    <name type="common">Phialophora europaea</name>
    <dbReference type="NCBI Taxonomy" id="1220924"/>
    <lineage>
        <taxon>Eukaryota</taxon>
        <taxon>Fungi</taxon>
        <taxon>Dikarya</taxon>
        <taxon>Ascomycota</taxon>
        <taxon>Pezizomycotina</taxon>
        <taxon>Eurotiomycetes</taxon>
        <taxon>Chaetothyriomycetidae</taxon>
        <taxon>Chaetothyriales</taxon>
        <taxon>Cyphellophoraceae</taxon>
        <taxon>Cyphellophora</taxon>
    </lineage>
</organism>
<feature type="compositionally biased region" description="Polar residues" evidence="1">
    <location>
        <begin position="156"/>
        <end position="166"/>
    </location>
</feature>
<dbReference type="AlphaFoldDB" id="W2SE30"/>
<gene>
    <name evidence="2" type="ORF">HMPREF1541_01126</name>
</gene>
<feature type="compositionally biased region" description="Polar residues" evidence="1">
    <location>
        <begin position="181"/>
        <end position="190"/>
    </location>
</feature>
<feature type="compositionally biased region" description="Basic residues" evidence="1">
    <location>
        <begin position="83"/>
        <end position="101"/>
    </location>
</feature>
<evidence type="ECO:0000313" key="2">
    <source>
        <dbReference type="EMBL" id="ETN46937.1"/>
    </source>
</evidence>
<dbReference type="HOGENOM" id="CLU_1294353_0_0_1"/>
<feature type="region of interest" description="Disordered" evidence="1">
    <location>
        <begin position="27"/>
        <end position="199"/>
    </location>
</feature>
<accession>W2SE30</accession>
<evidence type="ECO:0000256" key="1">
    <source>
        <dbReference type="SAM" id="MobiDB-lite"/>
    </source>
</evidence>
<evidence type="ECO:0000313" key="3">
    <source>
        <dbReference type="Proteomes" id="UP000030752"/>
    </source>
</evidence>
<dbReference type="VEuPathDB" id="FungiDB:HMPREF1541_01126"/>
<feature type="compositionally biased region" description="Low complexity" evidence="1">
    <location>
        <begin position="114"/>
        <end position="136"/>
    </location>
</feature>
<dbReference type="RefSeq" id="XP_008711649.1">
    <property type="nucleotide sequence ID" value="XM_008713427.1"/>
</dbReference>
<dbReference type="GeneID" id="19968465"/>